<dbReference type="PANTHER" id="PTHR42659">
    <property type="entry name" value="XANTHINE DEHYDROGENASE SUBUNIT C-RELATED"/>
    <property type="match status" value="1"/>
</dbReference>
<dbReference type="Gene3D" id="3.30.390.50">
    <property type="entry name" value="CO dehydrogenase flavoprotein, C-terminal domain"/>
    <property type="match status" value="1"/>
</dbReference>
<dbReference type="Pfam" id="PF03450">
    <property type="entry name" value="CO_deh_flav_C"/>
    <property type="match status" value="1"/>
</dbReference>
<dbReference type="InterPro" id="IPR036318">
    <property type="entry name" value="FAD-bd_PCMH-like_sf"/>
</dbReference>
<dbReference type="SUPFAM" id="SSF56176">
    <property type="entry name" value="FAD-binding/transporter-associated domain-like"/>
    <property type="match status" value="1"/>
</dbReference>
<dbReference type="PANTHER" id="PTHR42659:SF2">
    <property type="entry name" value="XANTHINE DEHYDROGENASE SUBUNIT C-RELATED"/>
    <property type="match status" value="1"/>
</dbReference>
<keyword evidence="6" id="KW-1185">Reference proteome</keyword>
<dbReference type="KEGG" id="acry:AC20117_22965"/>
<dbReference type="AlphaFoldDB" id="A0A1H1HWA5"/>
<name>A0A1H1HWA5_9MICC</name>
<dbReference type="STRING" id="37928.SAMN04489742_4723"/>
<dbReference type="Pfam" id="PF00941">
    <property type="entry name" value="FAD_binding_5"/>
    <property type="match status" value="1"/>
</dbReference>
<organism evidence="5 6">
    <name type="scientific">Crystallibacter crystallopoietes</name>
    <dbReference type="NCBI Taxonomy" id="37928"/>
    <lineage>
        <taxon>Bacteria</taxon>
        <taxon>Bacillati</taxon>
        <taxon>Actinomycetota</taxon>
        <taxon>Actinomycetes</taxon>
        <taxon>Micrococcales</taxon>
        <taxon>Micrococcaceae</taxon>
        <taxon>Crystallibacter</taxon>
    </lineage>
</organism>
<dbReference type="GO" id="GO:0016491">
    <property type="term" value="F:oxidoreductase activity"/>
    <property type="evidence" value="ECO:0007669"/>
    <property type="project" value="UniProtKB-KW"/>
</dbReference>
<dbReference type="SUPFAM" id="SSF55447">
    <property type="entry name" value="CO dehydrogenase flavoprotein C-terminal domain-like"/>
    <property type="match status" value="1"/>
</dbReference>
<evidence type="ECO:0000313" key="6">
    <source>
        <dbReference type="Proteomes" id="UP000181917"/>
    </source>
</evidence>
<dbReference type="PROSITE" id="PS51387">
    <property type="entry name" value="FAD_PCMH"/>
    <property type="match status" value="1"/>
</dbReference>
<feature type="domain" description="FAD-binding PCMH-type" evidence="4">
    <location>
        <begin position="1"/>
        <end position="172"/>
    </location>
</feature>
<dbReference type="SMART" id="SM01092">
    <property type="entry name" value="CO_deh_flav_C"/>
    <property type="match status" value="1"/>
</dbReference>
<dbReference type="RefSeq" id="WP_074703510.1">
    <property type="nucleotide sequence ID" value="NZ_CP018865.1"/>
</dbReference>
<protein>
    <submittedName>
        <fullName evidence="5">Carbon-monoxide dehydrogenase medium subunit</fullName>
    </submittedName>
</protein>
<keyword evidence="3" id="KW-0560">Oxidoreductase</keyword>
<accession>A0A1H1HWA5</accession>
<sequence>MQVLRPTSVTETLTLLNESDDGTKIVAGGTALMLMLRNGLIFPTDLIALERIEGLDYIETDDTTIRIGALTTLRTIERSEELQSLLPTLTQALDMVANHRVRNRATIAGNVCEADYASDPPAILSTIGCQVRVLGPRGERVIALTDLLVDYYQTSLDHNELVVEVIIPRPDARTRTNYLKYVSRSSEDRPCVGVAASLSLDGTGRCLGVDVQVAGATATPFSVPSVLRECVGADSGDAAWDHIAHSYAESIEPIDDARGSAAYRKRVTGILVGRALRQMNDDYVNGATKL</sequence>
<dbReference type="InterPro" id="IPR005107">
    <property type="entry name" value="CO_DH_flav_C"/>
</dbReference>
<dbReference type="Gene3D" id="3.30.465.10">
    <property type="match status" value="1"/>
</dbReference>
<keyword evidence="1" id="KW-0285">Flavoprotein</keyword>
<dbReference type="InterPro" id="IPR016169">
    <property type="entry name" value="FAD-bd_PCMH_sub2"/>
</dbReference>
<dbReference type="InterPro" id="IPR036683">
    <property type="entry name" value="CO_DH_flav_C_dom_sf"/>
</dbReference>
<gene>
    <name evidence="5" type="ORF">SAMN04489742_4723</name>
</gene>
<dbReference type="InterPro" id="IPR016167">
    <property type="entry name" value="FAD-bd_PCMH_sub1"/>
</dbReference>
<evidence type="ECO:0000256" key="3">
    <source>
        <dbReference type="ARBA" id="ARBA00023002"/>
    </source>
</evidence>
<evidence type="ECO:0000313" key="5">
    <source>
        <dbReference type="EMBL" id="SDR29680.1"/>
    </source>
</evidence>
<evidence type="ECO:0000256" key="1">
    <source>
        <dbReference type="ARBA" id="ARBA00022630"/>
    </source>
</evidence>
<evidence type="ECO:0000256" key="2">
    <source>
        <dbReference type="ARBA" id="ARBA00022827"/>
    </source>
</evidence>
<reference evidence="5 6" key="1">
    <citation type="submission" date="2016-10" db="EMBL/GenBank/DDBJ databases">
        <authorList>
            <person name="de Groot N.N."/>
        </authorList>
    </citation>
    <scope>NUCLEOTIDE SEQUENCE [LARGE SCALE GENOMIC DNA]</scope>
    <source>
        <strain evidence="5 6">DSM 20117</strain>
    </source>
</reference>
<dbReference type="GO" id="GO:0071949">
    <property type="term" value="F:FAD binding"/>
    <property type="evidence" value="ECO:0007669"/>
    <property type="project" value="InterPro"/>
</dbReference>
<dbReference type="InterPro" id="IPR016166">
    <property type="entry name" value="FAD-bd_PCMH"/>
</dbReference>
<dbReference type="EMBL" id="FNKH01000003">
    <property type="protein sequence ID" value="SDR29680.1"/>
    <property type="molecule type" value="Genomic_DNA"/>
</dbReference>
<evidence type="ECO:0000259" key="4">
    <source>
        <dbReference type="PROSITE" id="PS51387"/>
    </source>
</evidence>
<dbReference type="InterPro" id="IPR051312">
    <property type="entry name" value="Diverse_Substr_Oxidored"/>
</dbReference>
<dbReference type="InterPro" id="IPR002346">
    <property type="entry name" value="Mopterin_DH_FAD-bd"/>
</dbReference>
<dbReference type="Proteomes" id="UP000181917">
    <property type="component" value="Unassembled WGS sequence"/>
</dbReference>
<dbReference type="Gene3D" id="3.30.43.10">
    <property type="entry name" value="Uridine Diphospho-n-acetylenolpyruvylglucosamine Reductase, domain 2"/>
    <property type="match status" value="1"/>
</dbReference>
<proteinExistence type="predicted"/>
<keyword evidence="2" id="KW-0274">FAD</keyword>